<evidence type="ECO:0000313" key="2">
    <source>
        <dbReference type="EMBL" id="KAF3859040.1"/>
    </source>
</evidence>
<feature type="compositionally biased region" description="Acidic residues" evidence="1">
    <location>
        <begin position="679"/>
        <end position="695"/>
    </location>
</feature>
<proteinExistence type="predicted"/>
<comment type="caution">
    <text evidence="2">The sequence shown here is derived from an EMBL/GenBank/DDBJ whole genome shotgun (WGS) entry which is preliminary data.</text>
</comment>
<dbReference type="EMBL" id="JAAKFY010000003">
    <property type="protein sequence ID" value="KAF3859040.1"/>
    <property type="molecule type" value="Genomic_DNA"/>
</dbReference>
<feature type="non-terminal residue" evidence="2">
    <location>
        <position position="695"/>
    </location>
</feature>
<reference evidence="2 3" key="1">
    <citation type="submission" date="2020-03" db="EMBL/GenBank/DDBJ databases">
        <title>Dissostichus mawsoni Genome sequencing and assembly.</title>
        <authorList>
            <person name="Park H."/>
        </authorList>
    </citation>
    <scope>NUCLEOTIDE SEQUENCE [LARGE SCALE GENOMIC DNA]</scope>
    <source>
        <strain evidence="2">DM0001</strain>
        <tissue evidence="2">Muscle</tissue>
    </source>
</reference>
<feature type="region of interest" description="Disordered" evidence="1">
    <location>
        <begin position="675"/>
        <end position="695"/>
    </location>
</feature>
<organism evidence="2 3">
    <name type="scientific">Dissostichus mawsoni</name>
    <name type="common">Antarctic cod</name>
    <dbReference type="NCBI Taxonomy" id="36200"/>
    <lineage>
        <taxon>Eukaryota</taxon>
        <taxon>Metazoa</taxon>
        <taxon>Chordata</taxon>
        <taxon>Craniata</taxon>
        <taxon>Vertebrata</taxon>
        <taxon>Euteleostomi</taxon>
        <taxon>Actinopterygii</taxon>
        <taxon>Neopterygii</taxon>
        <taxon>Teleostei</taxon>
        <taxon>Neoteleostei</taxon>
        <taxon>Acanthomorphata</taxon>
        <taxon>Eupercaria</taxon>
        <taxon>Perciformes</taxon>
        <taxon>Notothenioidei</taxon>
        <taxon>Nototheniidae</taxon>
        <taxon>Dissostichus</taxon>
    </lineage>
</organism>
<dbReference type="OrthoDB" id="8830629at2759"/>
<dbReference type="PANTHER" id="PTHR47018:SF3">
    <property type="entry name" value="MYCBP-ASSOCIATED PROTEIN"/>
    <property type="match status" value="1"/>
</dbReference>
<dbReference type="AlphaFoldDB" id="A0A7J5ZBT2"/>
<evidence type="ECO:0000313" key="3">
    <source>
        <dbReference type="Proteomes" id="UP000518266"/>
    </source>
</evidence>
<evidence type="ECO:0000256" key="1">
    <source>
        <dbReference type="SAM" id="MobiDB-lite"/>
    </source>
</evidence>
<feature type="region of interest" description="Disordered" evidence="1">
    <location>
        <begin position="73"/>
        <end position="95"/>
    </location>
</feature>
<dbReference type="Proteomes" id="UP000518266">
    <property type="component" value="Unassembled WGS sequence"/>
</dbReference>
<accession>A0A7J5ZBT2</accession>
<protein>
    <submittedName>
        <fullName evidence="2">Uncharacterized protein</fullName>
    </submittedName>
</protein>
<gene>
    <name evidence="2" type="ORF">F7725_021439</name>
</gene>
<sequence>CIFCDKTTTKFKGKTEELKKFQSWKHKEPAWKVIEPRAQELKKEDLYRKVQGKDLFAMEAQYHPICRNNFNNEYQNHERGRKRGKKAADNIDSPQARKMAAHDKSYCVVKDYILRNVVEHKEVVQLRSMCNLYRKTLEGEGFPNPEYRMVTGTLDEEKCEKMQRLVYSITQDVCRAATNSKWKLPKHILLCATLRHLYRSKQVTMNYMGRLTGRKCLGAGYAEILIEAGLANSGCLKNILSGKSYAKALFSLKAVTEALERLLFNVFLEEEKPDIPYEILFNLIHSCTSESLNSTLKDPTLLKLIGDYLQYQDKVRRGHLGKTGMFWLSMMDHARLVFMMDFAVKTNNLSCSITATEPWQISSLRMMATTTPGLLTNIDLSHPGALDYIKLGAIAVARSLIPGALAAVDKTMEETFMRFAKTSGGLLGFFNNCGAYQKWCRTTSARAQLYELTLEMCGMIDDPEMPKAGKHRELEPAQIKKSELAVQSVISAINGFTNPWRILDKSRLYSLASGAPIDPEVEADVLRAEAAGRAAKEQFIQERFISKRNTSLIASRNLGSRQWITAARGSNLHLRRGSRPGTPAPPKVCLIPHVQRANYRVAFYKRADKAIIESPKPHDPGMGWEKTGEEGVLEPVWAIGPILPPYLVEVLAQRAESEEHAALDKVTDYANNNLSVGEVDGEYEHEDEELEMEEI</sequence>
<dbReference type="PANTHER" id="PTHR47018">
    <property type="entry name" value="CXC DOMAIN-CONTAINING PROTEIN-RELATED"/>
    <property type="match status" value="1"/>
</dbReference>
<keyword evidence="3" id="KW-1185">Reference proteome</keyword>
<name>A0A7J5ZBT2_DISMA</name>